<gene>
    <name evidence="5" type="ORF">TrRE_jg9458</name>
</gene>
<evidence type="ECO:0000313" key="5">
    <source>
        <dbReference type="EMBL" id="GMH58216.1"/>
    </source>
</evidence>
<evidence type="ECO:0000256" key="1">
    <source>
        <dbReference type="ARBA" id="ARBA00022722"/>
    </source>
</evidence>
<keyword evidence="6" id="KW-1185">Reference proteome</keyword>
<dbReference type="Proteomes" id="UP001165082">
    <property type="component" value="Unassembled WGS sequence"/>
</dbReference>
<feature type="non-terminal residue" evidence="5">
    <location>
        <position position="1"/>
    </location>
</feature>
<reference evidence="5" key="1">
    <citation type="submission" date="2022-07" db="EMBL/GenBank/DDBJ databases">
        <title>Genome analysis of Parmales, a sister group of diatoms, reveals the evolutionary specialization of diatoms from phago-mixotrophs to photoautotrophs.</title>
        <authorList>
            <person name="Ban H."/>
            <person name="Sato S."/>
            <person name="Yoshikawa S."/>
            <person name="Kazumasa Y."/>
            <person name="Nakamura Y."/>
            <person name="Ichinomiya M."/>
            <person name="Saitoh K."/>
            <person name="Sato N."/>
            <person name="Blanc-Mathieu R."/>
            <person name="Endo H."/>
            <person name="Kuwata A."/>
            <person name="Ogata H."/>
        </authorList>
    </citation>
    <scope>NUCLEOTIDE SEQUENCE</scope>
</reference>
<dbReference type="GO" id="GO:0016787">
    <property type="term" value="F:hydrolase activity"/>
    <property type="evidence" value="ECO:0007669"/>
    <property type="project" value="UniProtKB-KW"/>
</dbReference>
<dbReference type="PANTHER" id="PTHR33607:SF2">
    <property type="entry name" value="ENDONUCLEASE-1"/>
    <property type="match status" value="1"/>
</dbReference>
<keyword evidence="2" id="KW-0378">Hydrolase</keyword>
<evidence type="ECO:0000256" key="3">
    <source>
        <dbReference type="SAM" id="MobiDB-lite"/>
    </source>
</evidence>
<protein>
    <submittedName>
        <fullName evidence="5">Uncharacterized protein</fullName>
    </submittedName>
</protein>
<keyword evidence="4" id="KW-0472">Membrane</keyword>
<dbReference type="InterPro" id="IPR007346">
    <property type="entry name" value="Endonuclease-I"/>
</dbReference>
<feature type="transmembrane region" description="Helical" evidence="4">
    <location>
        <begin position="314"/>
        <end position="335"/>
    </location>
</feature>
<organism evidence="5 6">
    <name type="scientific">Triparma retinervis</name>
    <dbReference type="NCBI Taxonomy" id="2557542"/>
    <lineage>
        <taxon>Eukaryota</taxon>
        <taxon>Sar</taxon>
        <taxon>Stramenopiles</taxon>
        <taxon>Ochrophyta</taxon>
        <taxon>Bolidophyceae</taxon>
        <taxon>Parmales</taxon>
        <taxon>Triparmaceae</taxon>
        <taxon>Triparma</taxon>
    </lineage>
</organism>
<comment type="caution">
    <text evidence="5">The sequence shown here is derived from an EMBL/GenBank/DDBJ whole genome shotgun (WGS) entry which is preliminary data.</text>
</comment>
<proteinExistence type="predicted"/>
<dbReference type="GO" id="GO:0004518">
    <property type="term" value="F:nuclease activity"/>
    <property type="evidence" value="ECO:0007669"/>
    <property type="project" value="UniProtKB-KW"/>
</dbReference>
<name>A0A9W6ZTQ4_9STRA</name>
<feature type="compositionally biased region" description="Acidic residues" evidence="3">
    <location>
        <begin position="74"/>
        <end position="102"/>
    </location>
</feature>
<dbReference type="OrthoDB" id="423935at2759"/>
<dbReference type="AlphaFoldDB" id="A0A9W6ZTQ4"/>
<accession>A0A9W6ZTQ4</accession>
<keyword evidence="4" id="KW-1133">Transmembrane helix</keyword>
<dbReference type="EMBL" id="BRXZ01000946">
    <property type="protein sequence ID" value="GMH58216.1"/>
    <property type="molecule type" value="Genomic_DNA"/>
</dbReference>
<evidence type="ECO:0000256" key="2">
    <source>
        <dbReference type="ARBA" id="ARBA00022801"/>
    </source>
</evidence>
<dbReference type="SUPFAM" id="SSF54060">
    <property type="entry name" value="His-Me finger endonucleases"/>
    <property type="match status" value="1"/>
</dbReference>
<dbReference type="PANTHER" id="PTHR33607">
    <property type="entry name" value="ENDONUCLEASE-1"/>
    <property type="match status" value="1"/>
</dbReference>
<sequence>LGYLSQLLKWHNEDPVDDAERARNDRVCSEYQGNRNVFVDYPELVGEIFGEDIKEYSEIDCSGDGSDGGGADDGGPDDGGPDDGGPDDGGPDDGGEPEDGGGDDAPTPVHAPGACNGISAGDIMVVAFDSKDNDSLQLVALVDLPQFATIYLTDDAWTGFMFYKNEGVVALQVPEKGIKKGTIFGFGTGKFKDKWEYTFVGALTYAKNGWAVREQGNDVEEFDFGTGESSCPVEIDGVAAVTLPYFKNYLYVGTTEGTRDELVGSIMNAENWAGSNTQGYDQAITSTTFSVLADGDVGGDGVPDTIFGRDITEVMMIGVGVALLFVTVCVCFLIFKKDSILSRERKLSGDRPTRYEMELNKLKKKAGGGQGGGGRKYGLGGGGKSVAGGGKKFIREGLV</sequence>
<feature type="region of interest" description="Disordered" evidence="3">
    <location>
        <begin position="58"/>
        <end position="113"/>
    </location>
</feature>
<keyword evidence="1" id="KW-0540">Nuclease</keyword>
<evidence type="ECO:0000256" key="4">
    <source>
        <dbReference type="SAM" id="Phobius"/>
    </source>
</evidence>
<dbReference type="InterPro" id="IPR044925">
    <property type="entry name" value="His-Me_finger_sf"/>
</dbReference>
<evidence type="ECO:0000313" key="6">
    <source>
        <dbReference type="Proteomes" id="UP001165082"/>
    </source>
</evidence>
<dbReference type="Pfam" id="PF04231">
    <property type="entry name" value="Endonuclease_1"/>
    <property type="match status" value="1"/>
</dbReference>
<keyword evidence="4" id="KW-0812">Transmembrane</keyword>